<keyword evidence="9" id="KW-1133">Transmembrane helix</keyword>
<keyword evidence="5" id="KW-0547">Nucleotide-binding</keyword>
<evidence type="ECO:0000259" key="10">
    <source>
        <dbReference type="Pfam" id="PF02518"/>
    </source>
</evidence>
<sequence length="452" mass="48855">MTERSGWNQENVPPVLRRLLRWLRVGLHALTRLRYLAGRAVARIGSSRPVAAVIGEHNPAFSWLLPWLVAGFLALALLPLNVALAAEQFDVLPLIALVAGIGQSVALILIMVRPWTATAVQFLAVTVFSVAIPPDTAAAPWPLTVTGMFTLIAHVGLIAARTTRRRALETWSASALLLIVVVLLDPRGRTITDGLTMTILYLIFSSLAVGAVLTTRRWRAIGKELADARRDVELEQSQRAVAEERTRIARELHDVVAHSMSVIHMQATSASYRIKSLDPEAKAEFARIAAGARSTMREMRQLLAVLRDESTDAALAPVPDLDRLAELVESAGRAGVPVEVREADAVRASALPEAVALTAYRIIQESLSNVIRHAPGAPTVIDLNIEGSDLVLSVVNDAATKPAQPMEAPGRTSHGLSGMRERVRLVGGTVETGVRDEGGYRVVARLPMGDHE</sequence>
<dbReference type="InterPro" id="IPR036890">
    <property type="entry name" value="HATPase_C_sf"/>
</dbReference>
<evidence type="ECO:0000313" key="13">
    <source>
        <dbReference type="Proteomes" id="UP001501676"/>
    </source>
</evidence>
<feature type="domain" description="Histidine kinase/HSP90-like ATPase" evidence="10">
    <location>
        <begin position="357"/>
        <end position="448"/>
    </location>
</feature>
<feature type="transmembrane region" description="Helical" evidence="9">
    <location>
        <begin position="91"/>
        <end position="110"/>
    </location>
</feature>
<evidence type="ECO:0000259" key="11">
    <source>
        <dbReference type="Pfam" id="PF07730"/>
    </source>
</evidence>
<dbReference type="EMBL" id="BAAAYN010000037">
    <property type="protein sequence ID" value="GAA3392317.1"/>
    <property type="molecule type" value="Genomic_DNA"/>
</dbReference>
<keyword evidence="13" id="KW-1185">Reference proteome</keyword>
<dbReference type="Pfam" id="PF07730">
    <property type="entry name" value="HisKA_3"/>
    <property type="match status" value="1"/>
</dbReference>
<dbReference type="InterPro" id="IPR003594">
    <property type="entry name" value="HATPase_dom"/>
</dbReference>
<dbReference type="Proteomes" id="UP001501676">
    <property type="component" value="Unassembled WGS sequence"/>
</dbReference>
<evidence type="ECO:0000256" key="2">
    <source>
        <dbReference type="ARBA" id="ARBA00012438"/>
    </source>
</evidence>
<evidence type="ECO:0000256" key="8">
    <source>
        <dbReference type="ARBA" id="ARBA00023012"/>
    </source>
</evidence>
<accession>A0ABP6T5P3</accession>
<feature type="transmembrane region" description="Helical" evidence="9">
    <location>
        <begin position="167"/>
        <end position="184"/>
    </location>
</feature>
<organism evidence="12 13">
    <name type="scientific">Cryptosporangium minutisporangium</name>
    <dbReference type="NCBI Taxonomy" id="113569"/>
    <lineage>
        <taxon>Bacteria</taxon>
        <taxon>Bacillati</taxon>
        <taxon>Actinomycetota</taxon>
        <taxon>Actinomycetes</taxon>
        <taxon>Cryptosporangiales</taxon>
        <taxon>Cryptosporangiaceae</taxon>
        <taxon>Cryptosporangium</taxon>
    </lineage>
</organism>
<name>A0ABP6T5P3_9ACTN</name>
<feature type="transmembrane region" description="Helical" evidence="9">
    <location>
        <begin position="196"/>
        <end position="215"/>
    </location>
</feature>
<comment type="catalytic activity">
    <reaction evidence="1">
        <text>ATP + protein L-histidine = ADP + protein N-phospho-L-histidine.</text>
        <dbReference type="EC" id="2.7.13.3"/>
    </reaction>
</comment>
<evidence type="ECO:0000256" key="4">
    <source>
        <dbReference type="ARBA" id="ARBA00022679"/>
    </source>
</evidence>
<keyword evidence="9" id="KW-0812">Transmembrane</keyword>
<keyword evidence="8" id="KW-0902">Two-component regulatory system</keyword>
<feature type="transmembrane region" description="Helical" evidence="9">
    <location>
        <begin position="64"/>
        <end position="85"/>
    </location>
</feature>
<comment type="caution">
    <text evidence="12">The sequence shown here is derived from an EMBL/GenBank/DDBJ whole genome shotgun (WGS) entry which is preliminary data.</text>
</comment>
<evidence type="ECO:0000256" key="1">
    <source>
        <dbReference type="ARBA" id="ARBA00000085"/>
    </source>
</evidence>
<feature type="transmembrane region" description="Helical" evidence="9">
    <location>
        <begin position="138"/>
        <end position="160"/>
    </location>
</feature>
<feature type="domain" description="Signal transduction histidine kinase subgroup 3 dimerisation and phosphoacceptor" evidence="11">
    <location>
        <begin position="244"/>
        <end position="309"/>
    </location>
</feature>
<proteinExistence type="predicted"/>
<evidence type="ECO:0000256" key="3">
    <source>
        <dbReference type="ARBA" id="ARBA00022553"/>
    </source>
</evidence>
<keyword evidence="9" id="KW-0472">Membrane</keyword>
<dbReference type="EC" id="2.7.13.3" evidence="2"/>
<evidence type="ECO:0000256" key="9">
    <source>
        <dbReference type="SAM" id="Phobius"/>
    </source>
</evidence>
<evidence type="ECO:0000256" key="5">
    <source>
        <dbReference type="ARBA" id="ARBA00022741"/>
    </source>
</evidence>
<dbReference type="RefSeq" id="WP_345730977.1">
    <property type="nucleotide sequence ID" value="NZ_BAAAYN010000037.1"/>
</dbReference>
<evidence type="ECO:0000256" key="7">
    <source>
        <dbReference type="ARBA" id="ARBA00022840"/>
    </source>
</evidence>
<dbReference type="InterPro" id="IPR011712">
    <property type="entry name" value="Sig_transdc_His_kin_sub3_dim/P"/>
</dbReference>
<evidence type="ECO:0000313" key="12">
    <source>
        <dbReference type="EMBL" id="GAA3392317.1"/>
    </source>
</evidence>
<dbReference type="PANTHER" id="PTHR24421">
    <property type="entry name" value="NITRATE/NITRITE SENSOR PROTEIN NARX-RELATED"/>
    <property type="match status" value="1"/>
</dbReference>
<dbReference type="CDD" id="cd16917">
    <property type="entry name" value="HATPase_UhpB-NarQ-NarX-like"/>
    <property type="match status" value="1"/>
</dbReference>
<dbReference type="GO" id="GO:0016301">
    <property type="term" value="F:kinase activity"/>
    <property type="evidence" value="ECO:0007669"/>
    <property type="project" value="UniProtKB-KW"/>
</dbReference>
<evidence type="ECO:0000256" key="6">
    <source>
        <dbReference type="ARBA" id="ARBA00022777"/>
    </source>
</evidence>
<reference evidence="13" key="1">
    <citation type="journal article" date="2019" name="Int. J. Syst. Evol. Microbiol.">
        <title>The Global Catalogue of Microorganisms (GCM) 10K type strain sequencing project: providing services to taxonomists for standard genome sequencing and annotation.</title>
        <authorList>
            <consortium name="The Broad Institute Genomics Platform"/>
            <consortium name="The Broad Institute Genome Sequencing Center for Infectious Disease"/>
            <person name="Wu L."/>
            <person name="Ma J."/>
        </authorList>
    </citation>
    <scope>NUCLEOTIDE SEQUENCE [LARGE SCALE GENOMIC DNA]</scope>
    <source>
        <strain evidence="13">JCM 9458</strain>
    </source>
</reference>
<keyword evidence="6 12" id="KW-0418">Kinase</keyword>
<dbReference type="Pfam" id="PF02518">
    <property type="entry name" value="HATPase_c"/>
    <property type="match status" value="1"/>
</dbReference>
<keyword evidence="3" id="KW-0597">Phosphoprotein</keyword>
<protein>
    <recommendedName>
        <fullName evidence="2">histidine kinase</fullName>
        <ecNumber evidence="2">2.7.13.3</ecNumber>
    </recommendedName>
</protein>
<dbReference type="Gene3D" id="1.20.5.1930">
    <property type="match status" value="1"/>
</dbReference>
<dbReference type="SUPFAM" id="SSF55874">
    <property type="entry name" value="ATPase domain of HSP90 chaperone/DNA topoisomerase II/histidine kinase"/>
    <property type="match status" value="1"/>
</dbReference>
<keyword evidence="4" id="KW-0808">Transferase</keyword>
<dbReference type="InterPro" id="IPR050482">
    <property type="entry name" value="Sensor_HK_TwoCompSys"/>
</dbReference>
<dbReference type="Gene3D" id="3.30.565.10">
    <property type="entry name" value="Histidine kinase-like ATPase, C-terminal domain"/>
    <property type="match status" value="1"/>
</dbReference>
<gene>
    <name evidence="12" type="ORF">GCM10020369_53540</name>
</gene>
<keyword evidence="7" id="KW-0067">ATP-binding</keyword>
<dbReference type="PANTHER" id="PTHR24421:SF10">
    <property type="entry name" value="NITRATE_NITRITE SENSOR PROTEIN NARQ"/>
    <property type="match status" value="1"/>
</dbReference>